<evidence type="ECO:0000256" key="2">
    <source>
        <dbReference type="ARBA" id="ARBA00023287"/>
    </source>
</evidence>
<keyword evidence="3" id="KW-0472">Membrane</keyword>
<reference evidence="4 5" key="1">
    <citation type="submission" date="2018-10" db="EMBL/GenBank/DDBJ databases">
        <title>Draft genome sequence of Bacillus salarius IM0101, isolated from a hypersaline soil in Inner Mongolia, China.</title>
        <authorList>
            <person name="Yamprayoonswat W."/>
            <person name="Boonvisut S."/>
            <person name="Jumpathong W."/>
            <person name="Sittihan S."/>
            <person name="Ruangsuj P."/>
            <person name="Wanthongcharoen S."/>
            <person name="Thongpramul N."/>
            <person name="Pimmason S."/>
            <person name="Yu B."/>
            <person name="Yasawong M."/>
        </authorList>
    </citation>
    <scope>NUCLEOTIDE SEQUENCE [LARGE SCALE GENOMIC DNA]</scope>
    <source>
        <strain evidence="4 5">IM0101</strain>
    </source>
</reference>
<keyword evidence="2" id="KW-0178">Competence</keyword>
<organism evidence="4 5">
    <name type="scientific">Salibacterium salarium</name>
    <dbReference type="NCBI Taxonomy" id="284579"/>
    <lineage>
        <taxon>Bacteria</taxon>
        <taxon>Bacillati</taxon>
        <taxon>Bacillota</taxon>
        <taxon>Bacilli</taxon>
        <taxon>Bacillales</taxon>
        <taxon>Bacillaceae</taxon>
    </lineage>
</organism>
<keyword evidence="5" id="KW-1185">Reference proteome</keyword>
<evidence type="ECO:0000256" key="3">
    <source>
        <dbReference type="SAM" id="Phobius"/>
    </source>
</evidence>
<comment type="caution">
    <text evidence="4">The sequence shown here is derived from an EMBL/GenBank/DDBJ whole genome shotgun (WGS) entry which is preliminary data.</text>
</comment>
<keyword evidence="3" id="KW-0812">Transmembrane</keyword>
<dbReference type="Proteomes" id="UP000275076">
    <property type="component" value="Unassembled WGS sequence"/>
</dbReference>
<feature type="transmembrane region" description="Helical" evidence="3">
    <location>
        <begin position="12"/>
        <end position="35"/>
    </location>
</feature>
<accession>A0A428N8T2</accession>
<evidence type="ECO:0000313" key="5">
    <source>
        <dbReference type="Proteomes" id="UP000275076"/>
    </source>
</evidence>
<dbReference type="InterPro" id="IPR012902">
    <property type="entry name" value="N_methyl_site"/>
</dbReference>
<dbReference type="GO" id="GO:0030420">
    <property type="term" value="P:establishment of competence for transformation"/>
    <property type="evidence" value="ECO:0007669"/>
    <property type="project" value="UniProtKB-KW"/>
</dbReference>
<keyword evidence="3" id="KW-1133">Transmembrane helix</keyword>
<dbReference type="AlphaFoldDB" id="A0A428N8T2"/>
<dbReference type="Pfam" id="PF07963">
    <property type="entry name" value="N_methyl"/>
    <property type="match status" value="1"/>
</dbReference>
<evidence type="ECO:0000256" key="1">
    <source>
        <dbReference type="ARBA" id="ARBA00004241"/>
    </source>
</evidence>
<protein>
    <recommendedName>
        <fullName evidence="6">Prepilin-type N-terminal cleavage/methylation domain-containing protein</fullName>
    </recommendedName>
</protein>
<dbReference type="RefSeq" id="WP_125554200.1">
    <property type="nucleotide sequence ID" value="NZ_RBVX01000002.1"/>
</dbReference>
<evidence type="ECO:0000313" key="4">
    <source>
        <dbReference type="EMBL" id="RSL34761.1"/>
    </source>
</evidence>
<evidence type="ECO:0008006" key="6">
    <source>
        <dbReference type="Google" id="ProtNLM"/>
    </source>
</evidence>
<dbReference type="GO" id="GO:0009986">
    <property type="term" value="C:cell surface"/>
    <property type="evidence" value="ECO:0007669"/>
    <property type="project" value="UniProtKB-SubCell"/>
</dbReference>
<dbReference type="EMBL" id="RBVX01000002">
    <property type="protein sequence ID" value="RSL34761.1"/>
    <property type="molecule type" value="Genomic_DNA"/>
</dbReference>
<comment type="subcellular location">
    <subcellularLocation>
        <location evidence="1">Cell surface</location>
    </subcellularLocation>
</comment>
<dbReference type="OrthoDB" id="2080124at2"/>
<name>A0A428N8T2_9BACI</name>
<sequence>MKLFLQKESGVTMIELLLTLVISSIVIGIVTNVIVSSINFNEKTQSHVDLRQEANIIITELRQQHQVEEDYSICPEELVSDDRFHAEQLSIRNNEQMITNCADIIKPQYPLEVQFTLGDNENNEFTIDTIIEGEREGDINVTINPPEIGDDFPDYITEENLFLYGGEYKFQGTNLNGRNATMVVKGPLDMREFNGGSNTNVSNIYVDGLLDFEGGGQNLGSKNDPGEIHVNGDFDTGGGSHHIYGDVYVAEDFNLEGANIHGNVYVDGDVTLSDYYSMDEDANIYYTGSLSYPDYFEEADIDSIFKEDSVAEAKIPEHEIPSSKSNGWYEENGYTEEIQEDGMRLYDDDVFIEDNINGRYQDTFTDSVVVSEGDITISGGNLSMTGVLFAPNGKVTFKGASFDGTVIAEEGFNVESGGTDVNFVSVEEYINNKEDYPF</sequence>
<proteinExistence type="predicted"/>
<gene>
    <name evidence="4" type="ORF">D7Z54_02670</name>
</gene>